<keyword evidence="1" id="KW-0472">Membrane</keyword>
<keyword evidence="1" id="KW-0812">Transmembrane</keyword>
<proteinExistence type="predicted"/>
<reference evidence="2 3" key="1">
    <citation type="submission" date="2019-01" db="EMBL/GenBank/DDBJ databases">
        <title>Nocardioides guangzhouensis sp. nov., an actinobacterium isolated from soil.</title>
        <authorList>
            <person name="Fu Y."/>
            <person name="Cai Y."/>
            <person name="Lin Z."/>
            <person name="Chen P."/>
        </authorList>
    </citation>
    <scope>NUCLEOTIDE SEQUENCE [LARGE SCALE GENOMIC DNA]</scope>
    <source>
        <strain evidence="2 3">NBRC 105384</strain>
    </source>
</reference>
<evidence type="ECO:0008006" key="4">
    <source>
        <dbReference type="Google" id="ProtNLM"/>
    </source>
</evidence>
<keyword evidence="3" id="KW-1185">Reference proteome</keyword>
<gene>
    <name evidence="2" type="ORF">ETU37_15310</name>
</gene>
<dbReference type="EMBL" id="SDPU01000028">
    <property type="protein sequence ID" value="RYU10630.1"/>
    <property type="molecule type" value="Genomic_DNA"/>
</dbReference>
<evidence type="ECO:0000256" key="1">
    <source>
        <dbReference type="SAM" id="Phobius"/>
    </source>
</evidence>
<dbReference type="OrthoDB" id="3625422at2"/>
<dbReference type="RefSeq" id="WP_129988221.1">
    <property type="nucleotide sequence ID" value="NZ_SDPU01000028.1"/>
</dbReference>
<protein>
    <recommendedName>
        <fullName evidence="4">DUF4386 domain-containing protein</fullName>
    </recommendedName>
</protein>
<accession>A0A4Q5IWY6</accession>
<comment type="caution">
    <text evidence="2">The sequence shown here is derived from an EMBL/GenBank/DDBJ whole genome shotgun (WGS) entry which is preliminary data.</text>
</comment>
<feature type="transmembrane region" description="Helical" evidence="1">
    <location>
        <begin position="163"/>
        <end position="181"/>
    </location>
</feature>
<feature type="transmembrane region" description="Helical" evidence="1">
    <location>
        <begin position="187"/>
        <end position="204"/>
    </location>
</feature>
<feature type="transmembrane region" description="Helical" evidence="1">
    <location>
        <begin position="139"/>
        <end position="156"/>
    </location>
</feature>
<name>A0A4Q5IWY6_9ACTN</name>
<feature type="transmembrane region" description="Helical" evidence="1">
    <location>
        <begin position="7"/>
        <end position="28"/>
    </location>
</feature>
<evidence type="ECO:0000313" key="3">
    <source>
        <dbReference type="Proteomes" id="UP000291189"/>
    </source>
</evidence>
<dbReference type="Proteomes" id="UP000291189">
    <property type="component" value="Unassembled WGS sequence"/>
</dbReference>
<sequence length="228" mass="23186">MTITTTFLTRAAGVAAATAGLLFVGVQIGHPHLDVDSITTTEVVVRNSLKVVMATLALVGITGMYLSQVRRNGVLGLVGYVVLAAGYLSIMATTVIAATVLPAIAATDPSYVADVLTVSTGGQAAGDIGALATMHQLQGFAYLLGGLLFGIALFRAHVLTRWATVLLAVGGVVSIALSVMPDAFYRLLAYPNGIAMVALGISLFRTAGRELDSAAPDAAAAVTTPASA</sequence>
<feature type="transmembrane region" description="Helical" evidence="1">
    <location>
        <begin position="48"/>
        <end position="66"/>
    </location>
</feature>
<organism evidence="2 3">
    <name type="scientific">Nocardioides iriomotensis</name>
    <dbReference type="NCBI Taxonomy" id="715784"/>
    <lineage>
        <taxon>Bacteria</taxon>
        <taxon>Bacillati</taxon>
        <taxon>Actinomycetota</taxon>
        <taxon>Actinomycetes</taxon>
        <taxon>Propionibacteriales</taxon>
        <taxon>Nocardioidaceae</taxon>
        <taxon>Nocardioides</taxon>
    </lineage>
</organism>
<evidence type="ECO:0000313" key="2">
    <source>
        <dbReference type="EMBL" id="RYU10630.1"/>
    </source>
</evidence>
<feature type="transmembrane region" description="Helical" evidence="1">
    <location>
        <begin position="78"/>
        <end position="105"/>
    </location>
</feature>
<dbReference type="AlphaFoldDB" id="A0A4Q5IWY6"/>
<keyword evidence="1" id="KW-1133">Transmembrane helix</keyword>